<dbReference type="EMBL" id="OC868880">
    <property type="protein sequence ID" value="CAD7634270.1"/>
    <property type="molecule type" value="Genomic_DNA"/>
</dbReference>
<protein>
    <submittedName>
        <fullName evidence="2">Uncharacterized protein</fullName>
    </submittedName>
</protein>
<dbReference type="Proteomes" id="UP000759131">
    <property type="component" value="Unassembled WGS sequence"/>
</dbReference>
<keyword evidence="1" id="KW-0472">Membrane</keyword>
<keyword evidence="3" id="KW-1185">Reference proteome</keyword>
<evidence type="ECO:0000313" key="3">
    <source>
        <dbReference type="Proteomes" id="UP000759131"/>
    </source>
</evidence>
<gene>
    <name evidence="2" type="ORF">OSB1V03_LOCUS14666</name>
</gene>
<name>A0A7R9L5I8_9ACAR</name>
<keyword evidence="1" id="KW-0812">Transmembrane</keyword>
<evidence type="ECO:0000313" key="2">
    <source>
        <dbReference type="EMBL" id="CAD7634270.1"/>
    </source>
</evidence>
<keyword evidence="1" id="KW-1133">Transmembrane helix</keyword>
<proteinExistence type="predicted"/>
<feature type="transmembrane region" description="Helical" evidence="1">
    <location>
        <begin position="38"/>
        <end position="61"/>
    </location>
</feature>
<sequence>MDHDYTFNYYDNRTYTVYTTAPVDDNKRGVFDAIVNTVYDHCSLCIILVMILIPLVLAMMVSEPCLGAGMSMDWFIFHKLLGYLWDNHVDVVRSDVPV</sequence>
<reference evidence="2" key="1">
    <citation type="submission" date="2020-11" db="EMBL/GenBank/DDBJ databases">
        <authorList>
            <person name="Tran Van P."/>
        </authorList>
    </citation>
    <scope>NUCLEOTIDE SEQUENCE</scope>
</reference>
<evidence type="ECO:0000256" key="1">
    <source>
        <dbReference type="SAM" id="Phobius"/>
    </source>
</evidence>
<dbReference type="EMBL" id="CAJPIZ010014305">
    <property type="protein sequence ID" value="CAG2114700.1"/>
    <property type="molecule type" value="Genomic_DNA"/>
</dbReference>
<accession>A0A7R9L5I8</accession>
<organism evidence="2">
    <name type="scientific">Medioppia subpectinata</name>
    <dbReference type="NCBI Taxonomy" id="1979941"/>
    <lineage>
        <taxon>Eukaryota</taxon>
        <taxon>Metazoa</taxon>
        <taxon>Ecdysozoa</taxon>
        <taxon>Arthropoda</taxon>
        <taxon>Chelicerata</taxon>
        <taxon>Arachnida</taxon>
        <taxon>Acari</taxon>
        <taxon>Acariformes</taxon>
        <taxon>Sarcoptiformes</taxon>
        <taxon>Oribatida</taxon>
        <taxon>Brachypylina</taxon>
        <taxon>Oppioidea</taxon>
        <taxon>Oppiidae</taxon>
        <taxon>Medioppia</taxon>
    </lineage>
</organism>
<dbReference type="AlphaFoldDB" id="A0A7R9L5I8"/>